<evidence type="ECO:0000313" key="2">
    <source>
        <dbReference type="EMBL" id="KAA2211946.1"/>
    </source>
</evidence>
<evidence type="ECO:0000256" key="1">
    <source>
        <dbReference type="SAM" id="MobiDB-lite"/>
    </source>
</evidence>
<protein>
    <submittedName>
        <fullName evidence="2">Uncharacterized protein</fullName>
    </submittedName>
</protein>
<name>A0A5B2TBR5_9PROT</name>
<accession>A0A5B2TBR5</accession>
<dbReference type="AlphaFoldDB" id="A0A5B2TBR5"/>
<reference evidence="2 3" key="1">
    <citation type="journal article" date="2015" name="Int. J. Syst. Evol. Microbiol.">
        <title>Roseomonas oryzae sp. nov., isolated from paddy rhizosphere soil.</title>
        <authorList>
            <person name="Ramaprasad E.V."/>
            <person name="Sasikala Ch."/>
            <person name="Ramana Ch.V."/>
        </authorList>
    </citation>
    <scope>NUCLEOTIDE SEQUENCE [LARGE SCALE GENOMIC DNA]</scope>
    <source>
        <strain evidence="2 3">KCTC 42542</strain>
    </source>
</reference>
<dbReference type="Proteomes" id="UP000322110">
    <property type="component" value="Unassembled WGS sequence"/>
</dbReference>
<feature type="compositionally biased region" description="Basic and acidic residues" evidence="1">
    <location>
        <begin position="69"/>
        <end position="89"/>
    </location>
</feature>
<sequence length="89" mass="9840">MIPFHTQRCTTFGGGGRRRIERPCNRITAGALPVVVPWSKAVQKTPDPGDAVPEGVAVEQPVPLTPEEEAVKRKLEELPDSAQKRREQK</sequence>
<gene>
    <name evidence="2" type="ORF">F0Q34_17420</name>
</gene>
<feature type="region of interest" description="Disordered" evidence="1">
    <location>
        <begin position="45"/>
        <end position="89"/>
    </location>
</feature>
<dbReference type="OrthoDB" id="9909907at2"/>
<comment type="caution">
    <text evidence="2">The sequence shown here is derived from an EMBL/GenBank/DDBJ whole genome shotgun (WGS) entry which is preliminary data.</text>
</comment>
<keyword evidence="3" id="KW-1185">Reference proteome</keyword>
<proteinExistence type="predicted"/>
<dbReference type="EMBL" id="VUKA01000013">
    <property type="protein sequence ID" value="KAA2211946.1"/>
    <property type="molecule type" value="Genomic_DNA"/>
</dbReference>
<organism evidence="2 3">
    <name type="scientific">Teichococcus oryzae</name>
    <dbReference type="NCBI Taxonomy" id="1608942"/>
    <lineage>
        <taxon>Bacteria</taxon>
        <taxon>Pseudomonadati</taxon>
        <taxon>Pseudomonadota</taxon>
        <taxon>Alphaproteobacteria</taxon>
        <taxon>Acetobacterales</taxon>
        <taxon>Roseomonadaceae</taxon>
        <taxon>Roseomonas</taxon>
    </lineage>
</organism>
<dbReference type="RefSeq" id="WP_149813527.1">
    <property type="nucleotide sequence ID" value="NZ_VUKA01000013.1"/>
</dbReference>
<evidence type="ECO:0000313" key="3">
    <source>
        <dbReference type="Proteomes" id="UP000322110"/>
    </source>
</evidence>